<keyword evidence="1" id="KW-0813">Transport</keyword>
<dbReference type="EMBL" id="WIXP02000013">
    <property type="protein sequence ID" value="KAF6200618.1"/>
    <property type="molecule type" value="Genomic_DNA"/>
</dbReference>
<feature type="transmembrane region" description="Helical" evidence="2">
    <location>
        <begin position="55"/>
        <end position="77"/>
    </location>
</feature>
<dbReference type="Gene3D" id="1.20.1740.10">
    <property type="entry name" value="Amino acid/polyamine transporter I"/>
    <property type="match status" value="1"/>
</dbReference>
<comment type="caution">
    <text evidence="3">The sequence shown here is derived from an EMBL/GenBank/DDBJ whole genome shotgun (WGS) entry which is preliminary data.</text>
</comment>
<dbReference type="PANTHER" id="PTHR43243">
    <property type="entry name" value="INNER MEMBRANE TRANSPORTER YGJI-RELATED"/>
    <property type="match status" value="1"/>
</dbReference>
<organism evidence="3 4">
    <name type="scientific">Apolygus lucorum</name>
    <name type="common">Small green plant bug</name>
    <name type="synonym">Lygocoris lucorum</name>
    <dbReference type="NCBI Taxonomy" id="248454"/>
    <lineage>
        <taxon>Eukaryota</taxon>
        <taxon>Metazoa</taxon>
        <taxon>Ecdysozoa</taxon>
        <taxon>Arthropoda</taxon>
        <taxon>Hexapoda</taxon>
        <taxon>Insecta</taxon>
        <taxon>Pterygota</taxon>
        <taxon>Neoptera</taxon>
        <taxon>Paraneoptera</taxon>
        <taxon>Hemiptera</taxon>
        <taxon>Heteroptera</taxon>
        <taxon>Panheteroptera</taxon>
        <taxon>Cimicomorpha</taxon>
        <taxon>Miridae</taxon>
        <taxon>Mirini</taxon>
        <taxon>Apolygus</taxon>
    </lineage>
</organism>
<evidence type="ECO:0008006" key="5">
    <source>
        <dbReference type="Google" id="ProtNLM"/>
    </source>
</evidence>
<evidence type="ECO:0000256" key="2">
    <source>
        <dbReference type="SAM" id="Phobius"/>
    </source>
</evidence>
<sequence length="143" mass="16167">MLTAERSVAGTLQELNFFRPTYPCYFTLDKITKQKLVITREVATESRVYSKRDMVIFSVSCSLGVNLWQSATILNLYGDVGCYSLMVCGMLHLISFMCYLELTSMQPCLGGAYHYAYNTYGQLIAFLVGWMMLGYFMASKSSS</sequence>
<name>A0A8S9WWY0_APOLU</name>
<evidence type="ECO:0000313" key="4">
    <source>
        <dbReference type="Proteomes" id="UP000466442"/>
    </source>
</evidence>
<keyword evidence="2" id="KW-1133">Transmembrane helix</keyword>
<evidence type="ECO:0000313" key="3">
    <source>
        <dbReference type="EMBL" id="KAF6200618.1"/>
    </source>
</evidence>
<dbReference type="AlphaFoldDB" id="A0A8S9WWY0"/>
<accession>A0A8S9WWY0</accession>
<reference evidence="3" key="1">
    <citation type="journal article" date="2021" name="Mol. Ecol. Resour.">
        <title>Apolygus lucorum genome provides insights into omnivorousness and mesophyll feeding.</title>
        <authorList>
            <person name="Liu Y."/>
            <person name="Liu H."/>
            <person name="Wang H."/>
            <person name="Huang T."/>
            <person name="Liu B."/>
            <person name="Yang B."/>
            <person name="Yin L."/>
            <person name="Li B."/>
            <person name="Zhang Y."/>
            <person name="Zhang S."/>
            <person name="Jiang F."/>
            <person name="Zhang X."/>
            <person name="Ren Y."/>
            <person name="Wang B."/>
            <person name="Wang S."/>
            <person name="Lu Y."/>
            <person name="Wu K."/>
            <person name="Fan W."/>
            <person name="Wang G."/>
        </authorList>
    </citation>
    <scope>NUCLEOTIDE SEQUENCE</scope>
    <source>
        <strain evidence="3">12Hb</strain>
    </source>
</reference>
<feature type="transmembrane region" description="Helical" evidence="2">
    <location>
        <begin position="83"/>
        <end position="103"/>
    </location>
</feature>
<keyword evidence="2" id="KW-0472">Membrane</keyword>
<gene>
    <name evidence="3" type="ORF">GE061_005061</name>
</gene>
<dbReference type="PANTHER" id="PTHR43243:SF4">
    <property type="entry name" value="CATIONIC AMINO ACID TRANSPORTER 4"/>
    <property type="match status" value="1"/>
</dbReference>
<keyword evidence="2" id="KW-0812">Transmembrane</keyword>
<feature type="transmembrane region" description="Helical" evidence="2">
    <location>
        <begin position="115"/>
        <end position="138"/>
    </location>
</feature>
<proteinExistence type="predicted"/>
<dbReference type="GO" id="GO:0015171">
    <property type="term" value="F:amino acid transmembrane transporter activity"/>
    <property type="evidence" value="ECO:0007669"/>
    <property type="project" value="TreeGrafter"/>
</dbReference>
<keyword evidence="4" id="KW-1185">Reference proteome</keyword>
<evidence type="ECO:0000256" key="1">
    <source>
        <dbReference type="ARBA" id="ARBA00022448"/>
    </source>
</evidence>
<dbReference type="Proteomes" id="UP000466442">
    <property type="component" value="Unassembled WGS sequence"/>
</dbReference>
<protein>
    <recommendedName>
        <fullName evidence="5">Amino acid permease/ SLC12A domain-containing protein</fullName>
    </recommendedName>
</protein>